<dbReference type="InterPro" id="IPR051541">
    <property type="entry name" value="PTS_SugarTrans_NitroReg"/>
</dbReference>
<evidence type="ECO:0000313" key="3">
    <source>
        <dbReference type="Proteomes" id="UP000237350"/>
    </source>
</evidence>
<keyword evidence="3" id="KW-1185">Reference proteome</keyword>
<dbReference type="InterPro" id="IPR002178">
    <property type="entry name" value="PTS_EIIA_type-2_dom"/>
</dbReference>
<dbReference type="RefSeq" id="WP_103680508.1">
    <property type="nucleotide sequence ID" value="NZ_LPWH01000072.1"/>
</dbReference>
<dbReference type="InterPro" id="IPR016152">
    <property type="entry name" value="PTrfase/Anion_transptr"/>
</dbReference>
<dbReference type="PANTHER" id="PTHR47738:SF1">
    <property type="entry name" value="NITROGEN REGULATORY PROTEIN"/>
    <property type="match status" value="1"/>
</dbReference>
<comment type="caution">
    <text evidence="2">The sequence shown here is derived from an EMBL/GenBank/DDBJ whole genome shotgun (WGS) entry which is preliminary data.</text>
</comment>
<proteinExistence type="predicted"/>
<dbReference type="PROSITE" id="PS51094">
    <property type="entry name" value="PTS_EIIA_TYPE_2"/>
    <property type="match status" value="1"/>
</dbReference>
<name>A0A2S4JMA6_9SPIO</name>
<dbReference type="SUPFAM" id="SSF55804">
    <property type="entry name" value="Phoshotransferase/anion transport protein"/>
    <property type="match status" value="1"/>
</dbReference>
<reference evidence="3" key="1">
    <citation type="submission" date="2015-12" db="EMBL/GenBank/DDBJ databases">
        <authorList>
            <person name="Lodha T.D."/>
            <person name="Chintalapati S."/>
            <person name="Chintalapati V.R."/>
            <person name="Sravanthi T."/>
        </authorList>
    </citation>
    <scope>NUCLEOTIDE SEQUENCE [LARGE SCALE GENOMIC DNA]</scope>
    <source>
        <strain evidence="3">JC133</strain>
    </source>
</reference>
<gene>
    <name evidence="2" type="ORF">AU468_09445</name>
</gene>
<evidence type="ECO:0000313" key="2">
    <source>
        <dbReference type="EMBL" id="POR00666.1"/>
    </source>
</evidence>
<dbReference type="Pfam" id="PF00359">
    <property type="entry name" value="PTS_EIIA_2"/>
    <property type="match status" value="1"/>
</dbReference>
<dbReference type="OrthoDB" id="95460at2"/>
<dbReference type="GO" id="GO:0030295">
    <property type="term" value="F:protein kinase activator activity"/>
    <property type="evidence" value="ECO:0007669"/>
    <property type="project" value="TreeGrafter"/>
</dbReference>
<protein>
    <recommendedName>
        <fullName evidence="1">PTS EIIA type-2 domain-containing protein</fullName>
    </recommendedName>
</protein>
<organism evidence="2 3">
    <name type="scientific">Alkalispirochaeta sphaeroplastigenens</name>
    <dbReference type="NCBI Taxonomy" id="1187066"/>
    <lineage>
        <taxon>Bacteria</taxon>
        <taxon>Pseudomonadati</taxon>
        <taxon>Spirochaetota</taxon>
        <taxon>Spirochaetia</taxon>
        <taxon>Spirochaetales</taxon>
        <taxon>Spirochaetaceae</taxon>
        <taxon>Alkalispirochaeta</taxon>
    </lineage>
</organism>
<evidence type="ECO:0000259" key="1">
    <source>
        <dbReference type="PROSITE" id="PS51094"/>
    </source>
</evidence>
<dbReference type="AlphaFoldDB" id="A0A2S4JMA6"/>
<sequence>MMISSFLEVQAIELDFGKRRRQQIVERLVELAAGVDPLENQASLVREILQRDSEVSTAIGDGVAIPHKLTPLVSRPQAAFLQTRKGGHFSSPDGIPVRLFFLLLAPEGAVNEHLRTLSKLARILHDARFREALLDAEEPQEVLEMIRSREG</sequence>
<accession>A0A2S4JMA6</accession>
<dbReference type="PANTHER" id="PTHR47738">
    <property type="entry name" value="PTS SYSTEM FRUCTOSE-LIKE EIIA COMPONENT-RELATED"/>
    <property type="match status" value="1"/>
</dbReference>
<dbReference type="Gene3D" id="3.40.930.10">
    <property type="entry name" value="Mannitol-specific EII, Chain A"/>
    <property type="match status" value="1"/>
</dbReference>
<feature type="domain" description="PTS EIIA type-2" evidence="1">
    <location>
        <begin position="5"/>
        <end position="149"/>
    </location>
</feature>
<dbReference type="Proteomes" id="UP000237350">
    <property type="component" value="Unassembled WGS sequence"/>
</dbReference>
<dbReference type="CDD" id="cd00211">
    <property type="entry name" value="PTS_IIA_fru"/>
    <property type="match status" value="1"/>
</dbReference>
<dbReference type="EMBL" id="LPWH01000072">
    <property type="protein sequence ID" value="POR00666.1"/>
    <property type="molecule type" value="Genomic_DNA"/>
</dbReference>